<feature type="binding site" evidence="16">
    <location>
        <begin position="10"/>
        <end position="17"/>
    </location>
    <ligand>
        <name>ATP</name>
        <dbReference type="ChEBI" id="CHEBI:30616"/>
    </ligand>
</feature>
<feature type="binding site" evidence="16">
    <location>
        <position position="136"/>
    </location>
    <ligand>
        <name>ATP</name>
        <dbReference type="ChEBI" id="CHEBI:30616"/>
    </ligand>
</feature>
<feature type="active site" description="Proton acceptor" evidence="16">
    <location>
        <position position="110"/>
    </location>
</feature>
<evidence type="ECO:0000256" key="9">
    <source>
        <dbReference type="ARBA" id="ARBA00022741"/>
    </source>
</evidence>
<keyword evidence="13 16" id="KW-0173">Coenzyme A biosynthesis</keyword>
<evidence type="ECO:0000256" key="8">
    <source>
        <dbReference type="ARBA" id="ARBA00022679"/>
    </source>
</evidence>
<reference evidence="18" key="1">
    <citation type="journal article" date="2019" name="Int. J. Syst. Evol. Microbiol.">
        <title>The Global Catalogue of Microorganisms (GCM) 10K type strain sequencing project: providing services to taxonomists for standard genome sequencing and annotation.</title>
        <authorList>
            <consortium name="The Broad Institute Genomics Platform"/>
            <consortium name="The Broad Institute Genome Sequencing Center for Infectious Disease"/>
            <person name="Wu L."/>
            <person name="Ma J."/>
        </authorList>
    </citation>
    <scope>NUCLEOTIDE SEQUENCE [LARGE SCALE GENOMIC DNA]</scope>
    <source>
        <strain evidence="18">KCTC 52168</strain>
    </source>
</reference>
<evidence type="ECO:0000313" key="17">
    <source>
        <dbReference type="EMBL" id="MFC3148180.1"/>
    </source>
</evidence>
<evidence type="ECO:0000256" key="13">
    <source>
        <dbReference type="ARBA" id="ARBA00022993"/>
    </source>
</evidence>
<dbReference type="InterPro" id="IPR043129">
    <property type="entry name" value="ATPase_NBD"/>
</dbReference>
<dbReference type="HAMAP" id="MF_01274">
    <property type="entry name" value="Pantothen_kinase_3"/>
    <property type="match status" value="1"/>
</dbReference>
<evidence type="ECO:0000256" key="4">
    <source>
        <dbReference type="ARBA" id="ARBA00005225"/>
    </source>
</evidence>
<proteinExistence type="inferred from homology"/>
<dbReference type="Gene3D" id="3.30.420.40">
    <property type="match status" value="2"/>
</dbReference>
<comment type="caution">
    <text evidence="17">The sequence shown here is derived from an EMBL/GenBank/DDBJ whole genome shotgun (WGS) entry which is preliminary data.</text>
</comment>
<comment type="subunit">
    <text evidence="5 16">Homodimer.</text>
</comment>
<organism evidence="17 18">
    <name type="scientific">Piscinibacterium candidicorallinum</name>
    <dbReference type="NCBI Taxonomy" id="1793872"/>
    <lineage>
        <taxon>Bacteria</taxon>
        <taxon>Pseudomonadati</taxon>
        <taxon>Pseudomonadota</taxon>
        <taxon>Betaproteobacteria</taxon>
        <taxon>Burkholderiales</taxon>
        <taxon>Piscinibacterium</taxon>
    </lineage>
</organism>
<comment type="catalytic activity">
    <reaction evidence="1 16">
        <text>(R)-pantothenate + ATP = (R)-4'-phosphopantothenate + ADP + H(+)</text>
        <dbReference type="Rhea" id="RHEA:16373"/>
        <dbReference type="ChEBI" id="CHEBI:10986"/>
        <dbReference type="ChEBI" id="CHEBI:15378"/>
        <dbReference type="ChEBI" id="CHEBI:29032"/>
        <dbReference type="ChEBI" id="CHEBI:30616"/>
        <dbReference type="ChEBI" id="CHEBI:456216"/>
        <dbReference type="EC" id="2.7.1.33"/>
    </reaction>
</comment>
<name>A0ABV7H6R8_9BURK</name>
<feature type="binding site" evidence="16">
    <location>
        <begin position="108"/>
        <end position="111"/>
    </location>
    <ligand>
        <name>substrate</name>
    </ligand>
</feature>
<feature type="binding site" evidence="16">
    <location>
        <position position="102"/>
    </location>
    <ligand>
        <name>substrate</name>
    </ligand>
</feature>
<evidence type="ECO:0000256" key="6">
    <source>
        <dbReference type="ARBA" id="ARBA00012102"/>
    </source>
</evidence>
<dbReference type="RefSeq" id="WP_377303877.1">
    <property type="nucleotide sequence ID" value="NZ_CP180191.1"/>
</dbReference>
<dbReference type="Pfam" id="PF03309">
    <property type="entry name" value="Pan_kinase"/>
    <property type="match status" value="1"/>
</dbReference>
<comment type="subcellular location">
    <subcellularLocation>
        <location evidence="3 16">Cytoplasm</location>
    </subcellularLocation>
</comment>
<keyword evidence="9 16" id="KW-0547">Nucleotide-binding</keyword>
<evidence type="ECO:0000256" key="1">
    <source>
        <dbReference type="ARBA" id="ARBA00001206"/>
    </source>
</evidence>
<keyword evidence="8 16" id="KW-0808">Transferase</keyword>
<dbReference type="InterPro" id="IPR004619">
    <property type="entry name" value="Type_III_PanK"/>
</dbReference>
<evidence type="ECO:0000256" key="12">
    <source>
        <dbReference type="ARBA" id="ARBA00022958"/>
    </source>
</evidence>
<dbReference type="EC" id="2.7.1.33" evidence="6 16"/>
<evidence type="ECO:0000256" key="7">
    <source>
        <dbReference type="ARBA" id="ARBA00022490"/>
    </source>
</evidence>
<dbReference type="PANTHER" id="PTHR34265:SF1">
    <property type="entry name" value="TYPE III PANTOTHENATE KINASE"/>
    <property type="match status" value="1"/>
</dbReference>
<evidence type="ECO:0000256" key="16">
    <source>
        <dbReference type="HAMAP-Rule" id="MF_01274"/>
    </source>
</evidence>
<dbReference type="SUPFAM" id="SSF53067">
    <property type="entry name" value="Actin-like ATPase domain"/>
    <property type="match status" value="2"/>
</dbReference>
<accession>A0ABV7H6R8</accession>
<comment type="function">
    <text evidence="16">Catalyzes the phosphorylation of pantothenate (Pan), the first step in CoA biosynthesis.</text>
</comment>
<evidence type="ECO:0000256" key="2">
    <source>
        <dbReference type="ARBA" id="ARBA00001958"/>
    </source>
</evidence>
<dbReference type="EMBL" id="JBHRTI010000004">
    <property type="protein sequence ID" value="MFC3148180.1"/>
    <property type="molecule type" value="Genomic_DNA"/>
</dbReference>
<dbReference type="CDD" id="cd24015">
    <property type="entry name" value="ASKHA_NBD_PanK-III"/>
    <property type="match status" value="1"/>
</dbReference>
<keyword evidence="12 16" id="KW-0630">Potassium</keyword>
<keyword evidence="11 16" id="KW-0067">ATP-binding</keyword>
<keyword evidence="18" id="KW-1185">Reference proteome</keyword>
<keyword evidence="7 16" id="KW-0963">Cytoplasm</keyword>
<evidence type="ECO:0000256" key="5">
    <source>
        <dbReference type="ARBA" id="ARBA00011738"/>
    </source>
</evidence>
<evidence type="ECO:0000256" key="11">
    <source>
        <dbReference type="ARBA" id="ARBA00022840"/>
    </source>
</evidence>
<evidence type="ECO:0000256" key="3">
    <source>
        <dbReference type="ARBA" id="ARBA00004496"/>
    </source>
</evidence>
<evidence type="ECO:0000256" key="15">
    <source>
        <dbReference type="ARBA" id="ARBA00040883"/>
    </source>
</evidence>
<evidence type="ECO:0000313" key="18">
    <source>
        <dbReference type="Proteomes" id="UP001595556"/>
    </source>
</evidence>
<evidence type="ECO:0000256" key="10">
    <source>
        <dbReference type="ARBA" id="ARBA00022777"/>
    </source>
</evidence>
<comment type="similarity">
    <text evidence="14 16">Belongs to the type III pantothenate kinase family.</text>
</comment>
<comment type="cofactor">
    <cofactor evidence="2">
        <name>K(+)</name>
        <dbReference type="ChEBI" id="CHEBI:29103"/>
    </cofactor>
</comment>
<keyword evidence="10 16" id="KW-0418">Kinase</keyword>
<dbReference type="GO" id="GO:0004594">
    <property type="term" value="F:pantothenate kinase activity"/>
    <property type="evidence" value="ECO:0007669"/>
    <property type="project" value="UniProtKB-EC"/>
</dbReference>
<sequence>MTRAASLLVDIGNSRVKLGLWREGQLAATLACTHAQMMDAAAGQFDPLTALGTAAGRLDAAWAVSVGHARLNEALQAWCSAQGLALHWWLKDELPAGFVNAYRAPTLGADRLLAAIAAWAIAGRGNEALVIASFGTATTVDTVAAGRYEGGMIAPGIALMLDSLSAGTAHLPRVPAESLQLDARAKTTPEAIAAGVAAAQRGLIDQALQAARSATGCEPNLYVSGGAAVGAAGILPAHTLLPHAVLQGLGVVRDSAQR</sequence>
<comment type="caution">
    <text evidence="16">Lacks conserved residue(s) required for the propagation of feature annotation.</text>
</comment>
<feature type="binding site" evidence="16">
    <location>
        <position position="188"/>
    </location>
    <ligand>
        <name>substrate</name>
    </ligand>
</feature>
<protein>
    <recommendedName>
        <fullName evidence="15 16">Type III pantothenate kinase</fullName>
        <ecNumber evidence="6 16">2.7.1.33</ecNumber>
    </recommendedName>
    <alternativeName>
        <fullName evidence="16">PanK-III</fullName>
    </alternativeName>
    <alternativeName>
        <fullName evidence="16">Pantothenic acid kinase</fullName>
    </alternativeName>
</protein>
<evidence type="ECO:0000256" key="14">
    <source>
        <dbReference type="ARBA" id="ARBA00038036"/>
    </source>
</evidence>
<dbReference type="NCBIfam" id="TIGR00671">
    <property type="entry name" value="baf"/>
    <property type="match status" value="1"/>
</dbReference>
<gene>
    <name evidence="16" type="primary">coaX</name>
    <name evidence="17" type="ORF">ACFOEN_11050</name>
</gene>
<comment type="pathway">
    <text evidence="4 16">Cofactor biosynthesis; coenzyme A biosynthesis; CoA from (R)-pantothenate: step 1/5.</text>
</comment>
<dbReference type="PANTHER" id="PTHR34265">
    <property type="entry name" value="TYPE III PANTOTHENATE KINASE"/>
    <property type="match status" value="1"/>
</dbReference>
<dbReference type="Proteomes" id="UP001595556">
    <property type="component" value="Unassembled WGS sequence"/>
</dbReference>
<comment type="cofactor">
    <cofactor evidence="16">
        <name>NH4(+)</name>
        <dbReference type="ChEBI" id="CHEBI:28938"/>
    </cofactor>
    <cofactor evidence="16">
        <name>K(+)</name>
        <dbReference type="ChEBI" id="CHEBI:29103"/>
    </cofactor>
    <text evidence="16">A monovalent cation. Ammonium or potassium.</text>
</comment>